<dbReference type="GeneID" id="87949743"/>
<reference evidence="2" key="1">
    <citation type="journal article" date="2023" name="bioRxiv">
        <title>Complete genome of the Medicago anthracnose fungus, Colletotrichum destructivum, reveals a mini-chromosome-like region within a core chromosome.</title>
        <authorList>
            <person name="Lapalu N."/>
            <person name="Simon A."/>
            <person name="Lu A."/>
            <person name="Plaumann P.-L."/>
            <person name="Amselem J."/>
            <person name="Pigne S."/>
            <person name="Auger A."/>
            <person name="Koch C."/>
            <person name="Dallery J.-F."/>
            <person name="O'Connell R.J."/>
        </authorList>
    </citation>
    <scope>NUCLEOTIDE SEQUENCE [LARGE SCALE GENOMIC DNA]</scope>
    <source>
        <strain evidence="2">CBS 520.97</strain>
    </source>
</reference>
<accession>A0AAX4IY52</accession>
<name>A0AAX4IY52_9PEZI</name>
<protein>
    <submittedName>
        <fullName evidence="1">Uncharacterized protein</fullName>
    </submittedName>
</protein>
<dbReference type="Proteomes" id="UP001322277">
    <property type="component" value="Chromosome 9"/>
</dbReference>
<dbReference type="RefSeq" id="XP_062785450.1">
    <property type="nucleotide sequence ID" value="XM_062929399.1"/>
</dbReference>
<dbReference type="EMBL" id="CP137313">
    <property type="protein sequence ID" value="WQF88229.1"/>
    <property type="molecule type" value="Genomic_DNA"/>
</dbReference>
<dbReference type="AlphaFoldDB" id="A0AAX4IY52"/>
<gene>
    <name evidence="1" type="ORF">CDEST_13243</name>
</gene>
<dbReference type="KEGG" id="cdet:87949743"/>
<sequence>MMSLTNPSTVASGPSSVRTGNLKRSVQAAFEGKFWMFACGSVHVHHTLFLLSFPQRLPRSSRPSLCPPLSSPVFALSPDSSCCQSVVVRKGKPREERECRNVRVSEISSVRRNGTARVC</sequence>
<evidence type="ECO:0000313" key="1">
    <source>
        <dbReference type="EMBL" id="WQF88229.1"/>
    </source>
</evidence>
<organism evidence="1 2">
    <name type="scientific">Colletotrichum destructivum</name>
    <dbReference type="NCBI Taxonomy" id="34406"/>
    <lineage>
        <taxon>Eukaryota</taxon>
        <taxon>Fungi</taxon>
        <taxon>Dikarya</taxon>
        <taxon>Ascomycota</taxon>
        <taxon>Pezizomycotina</taxon>
        <taxon>Sordariomycetes</taxon>
        <taxon>Hypocreomycetidae</taxon>
        <taxon>Glomerellales</taxon>
        <taxon>Glomerellaceae</taxon>
        <taxon>Colletotrichum</taxon>
        <taxon>Colletotrichum destructivum species complex</taxon>
    </lineage>
</organism>
<keyword evidence="2" id="KW-1185">Reference proteome</keyword>
<evidence type="ECO:0000313" key="2">
    <source>
        <dbReference type="Proteomes" id="UP001322277"/>
    </source>
</evidence>
<proteinExistence type="predicted"/>